<evidence type="ECO:0000259" key="2">
    <source>
        <dbReference type="Pfam" id="PF05036"/>
    </source>
</evidence>
<dbReference type="RefSeq" id="WP_269954912.1">
    <property type="nucleotide sequence ID" value="NZ_JAKMUV010000005.1"/>
</dbReference>
<reference evidence="3" key="1">
    <citation type="submission" date="2022-02" db="EMBL/GenBank/DDBJ databases">
        <title>Corynebacterium sp. from urogenital microbiome.</title>
        <authorList>
            <person name="Cappelli E.A."/>
            <person name="Ribeiro T.G."/>
            <person name="Peixe L."/>
        </authorList>
    </citation>
    <scope>NUCLEOTIDE SEQUENCE</scope>
    <source>
        <strain evidence="3">C9Ua_112</strain>
    </source>
</reference>
<dbReference type="GeneID" id="301813105"/>
<gene>
    <name evidence="3" type="ORF">L8U58_06050</name>
</gene>
<organism evidence="3 4">
    <name type="scientific">Corynebacterium macclintockiae</name>
    <dbReference type="NCBI Taxonomy" id="2913501"/>
    <lineage>
        <taxon>Bacteria</taxon>
        <taxon>Bacillati</taxon>
        <taxon>Actinomycetota</taxon>
        <taxon>Actinomycetes</taxon>
        <taxon>Mycobacteriales</taxon>
        <taxon>Corynebacteriaceae</taxon>
        <taxon>Corynebacterium</taxon>
    </lineage>
</organism>
<proteinExistence type="predicted"/>
<evidence type="ECO:0000313" key="4">
    <source>
        <dbReference type="Proteomes" id="UP001146505"/>
    </source>
</evidence>
<dbReference type="InterPro" id="IPR007730">
    <property type="entry name" value="SPOR-like_dom"/>
</dbReference>
<dbReference type="EMBL" id="JAKMUV010000005">
    <property type="protein sequence ID" value="MCZ9305096.1"/>
    <property type="molecule type" value="Genomic_DNA"/>
</dbReference>
<comment type="caution">
    <text evidence="3">The sequence shown here is derived from an EMBL/GenBank/DDBJ whole genome shotgun (WGS) entry which is preliminary data.</text>
</comment>
<feature type="region of interest" description="Disordered" evidence="1">
    <location>
        <begin position="1"/>
        <end position="63"/>
    </location>
</feature>
<protein>
    <submittedName>
        <fullName evidence="3">SPOR domain-containing protein</fullName>
    </submittedName>
</protein>
<keyword evidence="4" id="KW-1185">Reference proteome</keyword>
<dbReference type="Proteomes" id="UP001146505">
    <property type="component" value="Unassembled WGS sequence"/>
</dbReference>
<dbReference type="GO" id="GO:0042834">
    <property type="term" value="F:peptidoglycan binding"/>
    <property type="evidence" value="ECO:0007669"/>
    <property type="project" value="InterPro"/>
</dbReference>
<dbReference type="Pfam" id="PF05036">
    <property type="entry name" value="SPOR"/>
    <property type="match status" value="1"/>
</dbReference>
<evidence type="ECO:0000313" key="3">
    <source>
        <dbReference type="EMBL" id="MCZ9305096.1"/>
    </source>
</evidence>
<sequence length="63" mass="7323">MSENDAQKWYYDTKTGQVSQGKEGAWENRMGPYDSREEAQSAIETAQRRAKEAEEYDVEENDD</sequence>
<dbReference type="AlphaFoldDB" id="A0A9X3M6I6"/>
<name>A0A9X3M6I6_9CORY</name>
<accession>A0A9X3M6I6</accession>
<feature type="compositionally biased region" description="Acidic residues" evidence="1">
    <location>
        <begin position="54"/>
        <end position="63"/>
    </location>
</feature>
<feature type="domain" description="SPOR" evidence="2">
    <location>
        <begin position="10"/>
        <end position="47"/>
    </location>
</feature>
<evidence type="ECO:0000256" key="1">
    <source>
        <dbReference type="SAM" id="MobiDB-lite"/>
    </source>
</evidence>